<sequence>MAYKSKIIEVPEKELFKIDVNRLQLNKPLPFDVYIQESGTYKKFFNKGIVFSNAFLEILKEKDIDSVYIYQSDKKQIEAYSSKLLSETALESPIDFKNYSFYKENLYQIERMFLIPGMEVDFSIYLLKNFKITKIVDASPEKLFMIYEDTIPEEGDILIEKKDLPLYKEYIEFLSKRLNRISEENDEEIRHVVIRESAKILMTEVLNEPRSGENIKKVGEVVNSVIEIMLNKPDSIYNLLNLKNYDYYTYIHSVNVGVLSIGLGIQIGMDRDNLYKLGIGAMLHDIGKSQIPHEILNKQGKLNDTEYNIIKQHVLVGYEILEKQKEFPTESLPAVLQHHEKLSGRGYPFGLKAEEIKLFGRITAIADCYDALTTQRPYKSALTPYFALSIVVREKGDHDPELLKVFIKMLGKIK</sequence>
<name>A0A9W6GFU8_9BACT</name>
<proteinExistence type="predicted"/>
<dbReference type="NCBIfam" id="TIGR00277">
    <property type="entry name" value="HDIG"/>
    <property type="match status" value="1"/>
</dbReference>
<evidence type="ECO:0000259" key="1">
    <source>
        <dbReference type="PROSITE" id="PS51831"/>
    </source>
</evidence>
<dbReference type="PANTHER" id="PTHR43155">
    <property type="entry name" value="CYCLIC DI-GMP PHOSPHODIESTERASE PA4108-RELATED"/>
    <property type="match status" value="1"/>
</dbReference>
<dbReference type="EMBL" id="BSDX01000001">
    <property type="protein sequence ID" value="GLI53076.1"/>
    <property type="molecule type" value="Genomic_DNA"/>
</dbReference>
<feature type="domain" description="HD-GYP" evidence="2">
    <location>
        <begin position="228"/>
        <end position="414"/>
    </location>
</feature>
<dbReference type="AlphaFoldDB" id="A0A9W6GFU8"/>
<evidence type="ECO:0000259" key="2">
    <source>
        <dbReference type="PROSITE" id="PS51832"/>
    </source>
</evidence>
<dbReference type="InterPro" id="IPR037522">
    <property type="entry name" value="HD_GYP_dom"/>
</dbReference>
<comment type="caution">
    <text evidence="3">The sequence shown here is derived from an EMBL/GenBank/DDBJ whole genome shotgun (WGS) entry which is preliminary data.</text>
</comment>
<dbReference type="SUPFAM" id="SSF109604">
    <property type="entry name" value="HD-domain/PDEase-like"/>
    <property type="match status" value="1"/>
</dbReference>
<dbReference type="PANTHER" id="PTHR43155:SF2">
    <property type="entry name" value="CYCLIC DI-GMP PHOSPHODIESTERASE PA4108"/>
    <property type="match status" value="1"/>
</dbReference>
<evidence type="ECO:0000313" key="4">
    <source>
        <dbReference type="Proteomes" id="UP001144297"/>
    </source>
</evidence>
<dbReference type="Gene3D" id="1.10.3210.10">
    <property type="entry name" value="Hypothetical protein af1432"/>
    <property type="match status" value="2"/>
</dbReference>
<dbReference type="InterPro" id="IPR006675">
    <property type="entry name" value="HDIG_dom"/>
</dbReference>
<dbReference type="CDD" id="cd00077">
    <property type="entry name" value="HDc"/>
    <property type="match status" value="1"/>
</dbReference>
<accession>A0A9W6GFU8</accession>
<dbReference type="InterPro" id="IPR006674">
    <property type="entry name" value="HD_domain"/>
</dbReference>
<evidence type="ECO:0000313" key="3">
    <source>
        <dbReference type="EMBL" id="GLI53076.1"/>
    </source>
</evidence>
<organism evidence="3 4">
    <name type="scientific">Thermodesulfovibrio yellowstonii</name>
    <dbReference type="NCBI Taxonomy" id="28262"/>
    <lineage>
        <taxon>Bacteria</taxon>
        <taxon>Pseudomonadati</taxon>
        <taxon>Nitrospirota</taxon>
        <taxon>Thermodesulfovibrionia</taxon>
        <taxon>Thermodesulfovibrionales</taxon>
        <taxon>Thermodesulfovibrionaceae</taxon>
        <taxon>Thermodesulfovibrio</taxon>
    </lineage>
</organism>
<keyword evidence="4" id="KW-1185">Reference proteome</keyword>
<dbReference type="SMART" id="SM00471">
    <property type="entry name" value="HDc"/>
    <property type="match status" value="1"/>
</dbReference>
<gene>
    <name evidence="3" type="ORF">TISLANDTSLP1_07690</name>
</gene>
<dbReference type="PROSITE" id="PS51831">
    <property type="entry name" value="HD"/>
    <property type="match status" value="1"/>
</dbReference>
<reference evidence="3" key="1">
    <citation type="submission" date="2022-12" db="EMBL/GenBank/DDBJ databases">
        <title>Reference genome sequencing for broad-spectrum identification of bacterial and archaeal isolates by mass spectrometry.</title>
        <authorList>
            <person name="Sekiguchi Y."/>
            <person name="Tourlousse D.M."/>
        </authorList>
    </citation>
    <scope>NUCLEOTIDE SEQUENCE</scope>
    <source>
        <strain evidence="3">TSL-P1</strain>
    </source>
</reference>
<protein>
    <submittedName>
        <fullName evidence="3">Metal-dependent phosphohydrolase</fullName>
    </submittedName>
</protein>
<dbReference type="Pfam" id="PF13487">
    <property type="entry name" value="HD_5"/>
    <property type="match status" value="1"/>
</dbReference>
<dbReference type="InterPro" id="IPR003607">
    <property type="entry name" value="HD/PDEase_dom"/>
</dbReference>
<feature type="domain" description="HD" evidence="1">
    <location>
        <begin position="249"/>
        <end position="365"/>
    </location>
</feature>
<dbReference type="Proteomes" id="UP001144297">
    <property type="component" value="Unassembled WGS sequence"/>
</dbReference>
<dbReference type="PROSITE" id="PS51832">
    <property type="entry name" value="HD_GYP"/>
    <property type="match status" value="1"/>
</dbReference>